<dbReference type="InterPro" id="IPR016047">
    <property type="entry name" value="M23ase_b-sheet_dom"/>
</dbReference>
<accession>A0A7T3CFB9</accession>
<dbReference type="InterPro" id="IPR011055">
    <property type="entry name" value="Dup_hybrid_motif"/>
</dbReference>
<evidence type="ECO:0000313" key="2">
    <source>
        <dbReference type="EMBL" id="QPT53072.1"/>
    </source>
</evidence>
<dbReference type="SUPFAM" id="SSF51261">
    <property type="entry name" value="Duplicated hybrid motif"/>
    <property type="match status" value="1"/>
</dbReference>
<dbReference type="Gene3D" id="2.70.70.10">
    <property type="entry name" value="Glucose Permease (Domain IIA)"/>
    <property type="match status" value="1"/>
</dbReference>
<dbReference type="EMBL" id="CP065738">
    <property type="protein sequence ID" value="QPT53072.1"/>
    <property type="molecule type" value="Genomic_DNA"/>
</dbReference>
<sequence length="192" mass="20283">MRAPIASRAPVPPSSHPAPRPRAVAVLVVSLLLLVGLPGGAAPAALAGTDRPRWEWPLSPRPAVVGAYRPPAQRWLSGHRGADLAAAPGQEVRSPAAGTVSFSGTVVDRGVITVTTADGRRISMEPVAQQLPRGTRVSAGQRIAVRDEQAVHEPCGTCLHWGVREGEEYVNPLLFVGDLRPSVLLPVPEHLK</sequence>
<protein>
    <submittedName>
        <fullName evidence="2">M23 family metallopeptidase</fullName>
    </submittedName>
</protein>
<proteinExistence type="predicted"/>
<evidence type="ECO:0000313" key="3">
    <source>
        <dbReference type="Proteomes" id="UP000594975"/>
    </source>
</evidence>
<dbReference type="CDD" id="cd12797">
    <property type="entry name" value="M23_peptidase"/>
    <property type="match status" value="1"/>
</dbReference>
<feature type="domain" description="M23ase beta-sheet core" evidence="1">
    <location>
        <begin position="78"/>
        <end position="172"/>
    </location>
</feature>
<dbReference type="GeneID" id="61263152"/>
<dbReference type="AlphaFoldDB" id="A0A7T3CFB9"/>
<reference evidence="2 3" key="1">
    <citation type="submission" date="2020-12" db="EMBL/GenBank/DDBJ databases">
        <title>FDA dAtabase for Regulatory Grade micrObial Sequences (FDA-ARGOS): Supporting development and validation of Infectious Disease Dx tests.</title>
        <authorList>
            <person name="Sproer C."/>
            <person name="Gronow S."/>
            <person name="Severitt S."/>
            <person name="Schroder I."/>
            <person name="Tallon L."/>
            <person name="Sadzewicz L."/>
            <person name="Zhao X."/>
            <person name="Boylan J."/>
            <person name="Ott S."/>
            <person name="Bowen H."/>
            <person name="Vavikolanu K."/>
            <person name="Mehta A."/>
            <person name="Aluvathingal J."/>
            <person name="Nadendla S."/>
            <person name="Lowell S."/>
            <person name="Myers T."/>
            <person name="Yan Y."/>
            <person name="Sichtig H."/>
        </authorList>
    </citation>
    <scope>NUCLEOTIDE SEQUENCE [LARGE SCALE GENOMIC DNA]</scope>
    <source>
        <strain evidence="2 3">FDAARGOS_864</strain>
    </source>
</reference>
<dbReference type="Pfam" id="PF01551">
    <property type="entry name" value="Peptidase_M23"/>
    <property type="match status" value="1"/>
</dbReference>
<gene>
    <name evidence="2" type="ORF">I6G21_07120</name>
</gene>
<dbReference type="KEGG" id="rkr:I6G21_07120"/>
<dbReference type="RefSeq" id="WP_081275363.1">
    <property type="nucleotide sequence ID" value="NZ_CP065738.1"/>
</dbReference>
<evidence type="ECO:0000259" key="1">
    <source>
        <dbReference type="Pfam" id="PF01551"/>
    </source>
</evidence>
<organism evidence="2 3">
    <name type="scientific">Rothia kristinae</name>
    <dbReference type="NCBI Taxonomy" id="37923"/>
    <lineage>
        <taxon>Bacteria</taxon>
        <taxon>Bacillati</taxon>
        <taxon>Actinomycetota</taxon>
        <taxon>Actinomycetes</taxon>
        <taxon>Micrococcales</taxon>
        <taxon>Micrococcaceae</taxon>
        <taxon>Rothia</taxon>
    </lineage>
</organism>
<dbReference type="Proteomes" id="UP000594975">
    <property type="component" value="Chromosome"/>
</dbReference>
<name>A0A7T3CFB9_9MICC</name>